<dbReference type="Proteomes" id="UP000006666">
    <property type="component" value="Chromosome"/>
</dbReference>
<reference evidence="3 4" key="1">
    <citation type="journal article" date="2009" name="Stand. Genomic Sci.">
        <title>Complete genome sequence of Kytococcus sedentarius type strain (541).</title>
        <authorList>
            <person name="Sims D."/>
            <person name="Brettin T."/>
            <person name="Detter J.C."/>
            <person name="Han C."/>
            <person name="Lapidus A."/>
            <person name="Copeland A."/>
            <person name="Glavina Del Rio T."/>
            <person name="Nolan M."/>
            <person name="Chen F."/>
            <person name="Lucas S."/>
            <person name="Tice H."/>
            <person name="Cheng J.F."/>
            <person name="Bruce D."/>
            <person name="Goodwin L."/>
            <person name="Pitluck S."/>
            <person name="Ovchinnikova G."/>
            <person name="Pati A."/>
            <person name="Ivanova N."/>
            <person name="Mavrommatis K."/>
            <person name="Chen A."/>
            <person name="Palaniappan K."/>
            <person name="D'haeseleer P."/>
            <person name="Chain P."/>
            <person name="Bristow J."/>
            <person name="Eisen J.A."/>
            <person name="Markowitz V."/>
            <person name="Hugenholtz P."/>
            <person name="Schneider S."/>
            <person name="Goker M."/>
            <person name="Pukall R."/>
            <person name="Kyrpides N.C."/>
            <person name="Klenk H.P."/>
        </authorList>
    </citation>
    <scope>NUCLEOTIDE SEQUENCE [LARGE SCALE GENOMIC DNA]</scope>
    <source>
        <strain evidence="4">ATCC 14392 / DSM 20547 / JCM 11482 / CCUG 33030 / NBRC 15357 / NCTC 11040 / CCM 314 / 541</strain>
    </source>
</reference>
<keyword evidence="3" id="KW-0413">Isomerase</keyword>
<keyword evidence="4" id="KW-1185">Reference proteome</keyword>
<organism evidence="3 4">
    <name type="scientific">Kytococcus sedentarius (strain ATCC 14392 / DSM 20547 / JCM 11482 / CCUG 33030 / NBRC 15357 / NCTC 11040 / CCM 314 / 541)</name>
    <name type="common">Micrococcus sedentarius</name>
    <dbReference type="NCBI Taxonomy" id="478801"/>
    <lineage>
        <taxon>Bacteria</taxon>
        <taxon>Bacillati</taxon>
        <taxon>Actinomycetota</taxon>
        <taxon>Actinomycetes</taxon>
        <taxon>Micrococcales</taxon>
        <taxon>Kytococcaceae</taxon>
        <taxon>Kytococcus</taxon>
    </lineage>
</organism>
<dbReference type="AlphaFoldDB" id="C7NFR0"/>
<keyword evidence="1" id="KW-0119">Carbohydrate metabolism</keyword>
<protein>
    <submittedName>
        <fullName evidence="3">Sugar phosphate isomerase/epimerase</fullName>
    </submittedName>
</protein>
<evidence type="ECO:0000259" key="2">
    <source>
        <dbReference type="Pfam" id="PF01261"/>
    </source>
</evidence>
<dbReference type="Pfam" id="PF01261">
    <property type="entry name" value="AP_endonuc_2"/>
    <property type="match status" value="1"/>
</dbReference>
<dbReference type="eggNOG" id="COG1082">
    <property type="taxonomic scope" value="Bacteria"/>
</dbReference>
<feature type="domain" description="Xylose isomerase-like TIM barrel" evidence="2">
    <location>
        <begin position="22"/>
        <end position="254"/>
    </location>
</feature>
<dbReference type="InterPro" id="IPR050312">
    <property type="entry name" value="IolE/XylAMocC-like"/>
</dbReference>
<dbReference type="PANTHER" id="PTHR12110:SF47">
    <property type="match status" value="1"/>
</dbReference>
<proteinExistence type="predicted"/>
<dbReference type="KEGG" id="kse:Ksed_24530"/>
<dbReference type="SUPFAM" id="SSF51658">
    <property type="entry name" value="Xylose isomerase-like"/>
    <property type="match status" value="1"/>
</dbReference>
<evidence type="ECO:0000313" key="3">
    <source>
        <dbReference type="EMBL" id="ACV07418.1"/>
    </source>
</evidence>
<dbReference type="Gene3D" id="3.20.20.150">
    <property type="entry name" value="Divalent-metal-dependent TIM barrel enzymes"/>
    <property type="match status" value="1"/>
</dbReference>
<evidence type="ECO:0000256" key="1">
    <source>
        <dbReference type="ARBA" id="ARBA00023277"/>
    </source>
</evidence>
<dbReference type="EMBL" id="CP001686">
    <property type="protein sequence ID" value="ACV07418.1"/>
    <property type="molecule type" value="Genomic_DNA"/>
</dbReference>
<dbReference type="InterPro" id="IPR013022">
    <property type="entry name" value="Xyl_isomerase-like_TIM-brl"/>
</dbReference>
<gene>
    <name evidence="3" type="ordered locus">Ksed_24530</name>
</gene>
<name>C7NFR0_KYTSD</name>
<dbReference type="RefSeq" id="WP_015780344.1">
    <property type="nucleotide sequence ID" value="NC_013169.1"/>
</dbReference>
<dbReference type="STRING" id="478801.Ksed_24530"/>
<dbReference type="GO" id="GO:0016853">
    <property type="term" value="F:isomerase activity"/>
    <property type="evidence" value="ECO:0007669"/>
    <property type="project" value="UniProtKB-KW"/>
</dbReference>
<evidence type="ECO:0000313" key="4">
    <source>
        <dbReference type="Proteomes" id="UP000006666"/>
    </source>
</evidence>
<sequence>MSRWAVGLSASSCYPQKTAYTFAMAERLGYDGVEVMVWGEKLSRDVPRLQRLAEDHGQPILSVHAPTLFFLQHVWGTTWDQIDRSIELAEELACPTVVAHPPFAWQRAYGRAFVEGIAERQARTEVKIAVENMYPWRVPGTGARGKVPMYLPGWDPTYHEYAHVTLDLSHSATAHADAVAMARAAGPTLAHVHLADGSGSLKDEHLVPGDGSQPCEEVLGMLGEIGFSGSIIVEVGTRGVDEATRVDRLTRSLAFARQHAH</sequence>
<dbReference type="HOGENOM" id="CLU_065571_0_0_11"/>
<dbReference type="PANTHER" id="PTHR12110">
    <property type="entry name" value="HYDROXYPYRUVATE ISOMERASE"/>
    <property type="match status" value="1"/>
</dbReference>
<accession>C7NFR0</accession>
<dbReference type="InterPro" id="IPR036237">
    <property type="entry name" value="Xyl_isomerase-like_sf"/>
</dbReference>